<accession>A0A543AWN1</accession>
<dbReference type="InParanoid" id="A0A543AWN1"/>
<reference evidence="2 3" key="1">
    <citation type="submission" date="2019-06" db="EMBL/GenBank/DDBJ databases">
        <title>Sequencing the genomes of 1000 actinobacteria strains.</title>
        <authorList>
            <person name="Klenk H.-P."/>
        </authorList>
    </citation>
    <scope>NUCLEOTIDE SEQUENCE [LARGE SCALE GENOMIC DNA]</scope>
    <source>
        <strain evidence="2 3">DSM 45928</strain>
    </source>
</reference>
<evidence type="ECO:0000256" key="1">
    <source>
        <dbReference type="SAM" id="MobiDB-lite"/>
    </source>
</evidence>
<gene>
    <name evidence="2" type="ORF">FB566_2520</name>
</gene>
<evidence type="ECO:0008006" key="4">
    <source>
        <dbReference type="Google" id="ProtNLM"/>
    </source>
</evidence>
<feature type="compositionally biased region" description="Acidic residues" evidence="1">
    <location>
        <begin position="111"/>
        <end position="122"/>
    </location>
</feature>
<dbReference type="Proteomes" id="UP000317043">
    <property type="component" value="Unassembled WGS sequence"/>
</dbReference>
<dbReference type="EMBL" id="VFOW01000001">
    <property type="protein sequence ID" value="TQL76976.1"/>
    <property type="molecule type" value="Genomic_DNA"/>
</dbReference>
<keyword evidence="3" id="KW-1185">Reference proteome</keyword>
<dbReference type="AlphaFoldDB" id="A0A543AWN1"/>
<comment type="caution">
    <text evidence="2">The sequence shown here is derived from an EMBL/GenBank/DDBJ whole genome shotgun (WGS) entry which is preliminary data.</text>
</comment>
<sequence>MVNRRVGYLIDQLTDLPLNRWRRGRGVDAAELVVESRDGEVVLHMTATGSIVDIDVDADFLVESTEESLARVIADLIREGDRIRGQVSLRHRQHDQQYRDVLADPGRDGEGVEDLVEAEPLR</sequence>
<name>A0A543AWN1_9ACTN</name>
<evidence type="ECO:0000313" key="2">
    <source>
        <dbReference type="EMBL" id="TQL76976.1"/>
    </source>
</evidence>
<feature type="compositionally biased region" description="Basic and acidic residues" evidence="1">
    <location>
        <begin position="98"/>
        <end position="110"/>
    </location>
</feature>
<proteinExistence type="predicted"/>
<protein>
    <recommendedName>
        <fullName evidence="4">YbaB/EbfC DNA-binding family protein</fullName>
    </recommendedName>
</protein>
<feature type="region of interest" description="Disordered" evidence="1">
    <location>
        <begin position="98"/>
        <end position="122"/>
    </location>
</feature>
<organism evidence="2 3">
    <name type="scientific">Stackebrandtia endophytica</name>
    <dbReference type="NCBI Taxonomy" id="1496996"/>
    <lineage>
        <taxon>Bacteria</taxon>
        <taxon>Bacillati</taxon>
        <taxon>Actinomycetota</taxon>
        <taxon>Actinomycetes</taxon>
        <taxon>Glycomycetales</taxon>
        <taxon>Glycomycetaceae</taxon>
        <taxon>Stackebrandtia</taxon>
    </lineage>
</organism>
<evidence type="ECO:0000313" key="3">
    <source>
        <dbReference type="Proteomes" id="UP000317043"/>
    </source>
</evidence>